<dbReference type="SUPFAM" id="SSF53822">
    <property type="entry name" value="Periplasmic binding protein-like I"/>
    <property type="match status" value="1"/>
</dbReference>
<protein>
    <submittedName>
        <fullName evidence="5">HTH-type transcriptional regulator DegA</fullName>
    </submittedName>
</protein>
<dbReference type="AlphaFoldDB" id="A0A6I5ZNT3"/>
<feature type="domain" description="HTH lacI-type" evidence="4">
    <location>
        <begin position="2"/>
        <end position="57"/>
    </location>
</feature>
<dbReference type="InterPro" id="IPR001761">
    <property type="entry name" value="Peripla_BP/Lac1_sug-bd_dom"/>
</dbReference>
<dbReference type="GO" id="GO:0003700">
    <property type="term" value="F:DNA-binding transcription factor activity"/>
    <property type="evidence" value="ECO:0007669"/>
    <property type="project" value="TreeGrafter"/>
</dbReference>
<dbReference type="InterPro" id="IPR010982">
    <property type="entry name" value="Lambda_DNA-bd_dom_sf"/>
</dbReference>
<dbReference type="OrthoDB" id="9784962at2"/>
<sequence length="353" mass="40057">MVTIRDVAKLANVSITTVSRVINHKDEGISEETRQRVLKIMDEMNYRPNTIARSMITRRTNTIALVIPDICNPFFPELARGVEDTANRYGYQLVLANTDGDPLKEENYIRVFQEKFVDGIIFTTQNNIEYHPIFFRLRQQKYPYVLIERYIEELDDVPGVYFANIDGAYQATKHLIQKGHRKIVFISGPQKTTNARHRLQGFLKALQEAAIAPDYSLIVEGDYKMNSGYQIIKDLLEKGTSKFTAIFAANDLMALGAQRALKEYGLKIPSDVSLVGYDNIFLTETMEPPLTTVEIPSYQMGVKATEMLLMAINGEEQPEKRLVFDAKLIIRESVKSVIPEEQPGQITDPGKIA</sequence>
<reference evidence="5 6" key="1">
    <citation type="submission" date="2019-11" db="EMBL/GenBank/DDBJ databases">
        <title>Genome sequence of Moorella glycerini DSM11254.</title>
        <authorList>
            <person name="Poehlein A."/>
            <person name="Boeer T."/>
            <person name="Daniel R."/>
        </authorList>
    </citation>
    <scope>NUCLEOTIDE SEQUENCE [LARGE SCALE GENOMIC DNA]</scope>
    <source>
        <strain evidence="5 6">DSM 11254</strain>
    </source>
</reference>
<accession>A0A6I5ZNT3</accession>
<dbReference type="PANTHER" id="PTHR30146">
    <property type="entry name" value="LACI-RELATED TRANSCRIPTIONAL REPRESSOR"/>
    <property type="match status" value="1"/>
</dbReference>
<proteinExistence type="predicted"/>
<evidence type="ECO:0000313" key="6">
    <source>
        <dbReference type="Proteomes" id="UP000425916"/>
    </source>
</evidence>
<dbReference type="CDD" id="cd06267">
    <property type="entry name" value="PBP1_LacI_sugar_binding-like"/>
    <property type="match status" value="1"/>
</dbReference>
<dbReference type="EMBL" id="CP046244">
    <property type="protein sequence ID" value="QGP91267.1"/>
    <property type="molecule type" value="Genomic_DNA"/>
</dbReference>
<dbReference type="GO" id="GO:0000976">
    <property type="term" value="F:transcription cis-regulatory region binding"/>
    <property type="evidence" value="ECO:0007669"/>
    <property type="project" value="TreeGrafter"/>
</dbReference>
<evidence type="ECO:0000256" key="2">
    <source>
        <dbReference type="ARBA" id="ARBA00023125"/>
    </source>
</evidence>
<dbReference type="PRINTS" id="PR00036">
    <property type="entry name" value="HTHLACI"/>
</dbReference>
<keyword evidence="1" id="KW-0805">Transcription regulation</keyword>
<dbReference type="InterPro" id="IPR000843">
    <property type="entry name" value="HTH_LacI"/>
</dbReference>
<evidence type="ECO:0000259" key="4">
    <source>
        <dbReference type="PROSITE" id="PS50932"/>
    </source>
</evidence>
<evidence type="ECO:0000256" key="3">
    <source>
        <dbReference type="ARBA" id="ARBA00023163"/>
    </source>
</evidence>
<dbReference type="Gene3D" id="1.10.260.40">
    <property type="entry name" value="lambda repressor-like DNA-binding domains"/>
    <property type="match status" value="1"/>
</dbReference>
<evidence type="ECO:0000313" key="5">
    <source>
        <dbReference type="EMBL" id="QGP91267.1"/>
    </source>
</evidence>
<name>A0A6I5ZNT3_9FIRM</name>
<gene>
    <name evidence="5" type="primary">degA_1</name>
    <name evidence="5" type="ORF">MGLY_05940</name>
</gene>
<keyword evidence="2" id="KW-0238">DNA-binding</keyword>
<keyword evidence="6" id="KW-1185">Reference proteome</keyword>
<dbReference type="InterPro" id="IPR028082">
    <property type="entry name" value="Peripla_BP_I"/>
</dbReference>
<keyword evidence="3" id="KW-0804">Transcription</keyword>
<dbReference type="SMART" id="SM00354">
    <property type="entry name" value="HTH_LACI"/>
    <property type="match status" value="1"/>
</dbReference>
<evidence type="ECO:0000256" key="1">
    <source>
        <dbReference type="ARBA" id="ARBA00023015"/>
    </source>
</evidence>
<organism evidence="5 6">
    <name type="scientific">Neomoorella glycerini</name>
    <dbReference type="NCBI Taxonomy" id="55779"/>
    <lineage>
        <taxon>Bacteria</taxon>
        <taxon>Bacillati</taxon>
        <taxon>Bacillota</taxon>
        <taxon>Clostridia</taxon>
        <taxon>Neomoorellales</taxon>
        <taxon>Neomoorellaceae</taxon>
        <taxon>Neomoorella</taxon>
    </lineage>
</organism>
<dbReference type="Proteomes" id="UP000425916">
    <property type="component" value="Chromosome"/>
</dbReference>
<dbReference type="PANTHER" id="PTHR30146:SF109">
    <property type="entry name" value="HTH-TYPE TRANSCRIPTIONAL REGULATOR GALS"/>
    <property type="match status" value="1"/>
</dbReference>
<dbReference type="PROSITE" id="PS00356">
    <property type="entry name" value="HTH_LACI_1"/>
    <property type="match status" value="1"/>
</dbReference>
<dbReference type="Pfam" id="PF00532">
    <property type="entry name" value="Peripla_BP_1"/>
    <property type="match status" value="1"/>
</dbReference>
<dbReference type="PROSITE" id="PS50932">
    <property type="entry name" value="HTH_LACI_2"/>
    <property type="match status" value="1"/>
</dbReference>
<dbReference type="RefSeq" id="WP_156271669.1">
    <property type="nucleotide sequence ID" value="NZ_CP046244.1"/>
</dbReference>
<dbReference type="Pfam" id="PF00356">
    <property type="entry name" value="LacI"/>
    <property type="match status" value="1"/>
</dbReference>
<dbReference type="Gene3D" id="3.40.50.2300">
    <property type="match status" value="2"/>
</dbReference>
<dbReference type="SUPFAM" id="SSF47413">
    <property type="entry name" value="lambda repressor-like DNA-binding domains"/>
    <property type="match status" value="1"/>
</dbReference>
<dbReference type="CDD" id="cd01392">
    <property type="entry name" value="HTH_LacI"/>
    <property type="match status" value="1"/>
</dbReference>